<reference evidence="1 2" key="1">
    <citation type="submission" date="2024-10" db="EMBL/GenBank/DDBJ databases">
        <title>The Natural Products Discovery Center: Release of the First 8490 Sequenced Strains for Exploring Actinobacteria Biosynthetic Diversity.</title>
        <authorList>
            <person name="Kalkreuter E."/>
            <person name="Kautsar S.A."/>
            <person name="Yang D."/>
            <person name="Bader C.D."/>
            <person name="Teijaro C.N."/>
            <person name="Fluegel L."/>
            <person name="Davis C.M."/>
            <person name="Simpson J.R."/>
            <person name="Lauterbach L."/>
            <person name="Steele A.D."/>
            <person name="Gui C."/>
            <person name="Meng S."/>
            <person name="Li G."/>
            <person name="Viehrig K."/>
            <person name="Ye F."/>
            <person name="Su P."/>
            <person name="Kiefer A.F."/>
            <person name="Nichols A."/>
            <person name="Cepeda A.J."/>
            <person name="Yan W."/>
            <person name="Fan B."/>
            <person name="Jiang Y."/>
            <person name="Adhikari A."/>
            <person name="Zheng C.-J."/>
            <person name="Schuster L."/>
            <person name="Cowan T.M."/>
            <person name="Smanski M.J."/>
            <person name="Chevrette M.G."/>
            <person name="De Carvalho L.P.S."/>
            <person name="Shen B."/>
        </authorList>
    </citation>
    <scope>NUCLEOTIDE SEQUENCE [LARGE SCALE GENOMIC DNA]</scope>
    <source>
        <strain evidence="1 2">NPDC049845</strain>
    </source>
</reference>
<dbReference type="RefSeq" id="WP_396762585.1">
    <property type="nucleotide sequence ID" value="NZ_JBITLA010000003.1"/>
</dbReference>
<name>A0ABW7ZM45_9ACTN</name>
<keyword evidence="2" id="KW-1185">Reference proteome</keyword>
<protein>
    <recommendedName>
        <fullName evidence="3">Tn3 transposase DDE domain-containing protein</fullName>
    </recommendedName>
</protein>
<dbReference type="EMBL" id="JBITLE010000003">
    <property type="protein sequence ID" value="MFI7263012.1"/>
    <property type="molecule type" value="Genomic_DNA"/>
</dbReference>
<gene>
    <name evidence="1" type="ORF">ACIBP4_12010</name>
</gene>
<evidence type="ECO:0000313" key="1">
    <source>
        <dbReference type="EMBL" id="MFI7263012.1"/>
    </source>
</evidence>
<proteinExistence type="predicted"/>
<organism evidence="1 2">
    <name type="scientific">Micromonospora maritima</name>
    <dbReference type="NCBI Taxonomy" id="986711"/>
    <lineage>
        <taxon>Bacteria</taxon>
        <taxon>Bacillati</taxon>
        <taxon>Actinomycetota</taxon>
        <taxon>Actinomycetes</taxon>
        <taxon>Micromonosporales</taxon>
        <taxon>Micromonosporaceae</taxon>
        <taxon>Micromonospora</taxon>
    </lineage>
</organism>
<accession>A0ABW7ZM45</accession>
<evidence type="ECO:0008006" key="3">
    <source>
        <dbReference type="Google" id="ProtNLM"/>
    </source>
</evidence>
<evidence type="ECO:0000313" key="2">
    <source>
        <dbReference type="Proteomes" id="UP001612812"/>
    </source>
</evidence>
<comment type="caution">
    <text evidence="1">The sequence shown here is derived from an EMBL/GenBank/DDBJ whole genome shotgun (WGS) entry which is preliminary data.</text>
</comment>
<dbReference type="Proteomes" id="UP001612812">
    <property type="component" value="Unassembled WGS sequence"/>
</dbReference>
<sequence length="53" mass="6060">MLDRGRRPAWAETLTPEDRRGLTPLFWTHLAPYGEVKLNMGKRLALRGDTPVV</sequence>